<keyword evidence="5" id="KW-1185">Reference proteome</keyword>
<dbReference type="AlphaFoldDB" id="A0A918EHE5"/>
<accession>A0A918EHE5</accession>
<protein>
    <recommendedName>
        <fullName evidence="3">EamA domain-containing protein</fullName>
    </recommendedName>
</protein>
<dbReference type="SUPFAM" id="SSF103481">
    <property type="entry name" value="Multidrug resistance efflux transporter EmrE"/>
    <property type="match status" value="2"/>
</dbReference>
<dbReference type="Proteomes" id="UP000639606">
    <property type="component" value="Unassembled WGS sequence"/>
</dbReference>
<dbReference type="RefSeq" id="WP_189226741.1">
    <property type="nucleotide sequence ID" value="NZ_BMRG01000018.1"/>
</dbReference>
<feature type="transmembrane region" description="Helical" evidence="2">
    <location>
        <begin position="217"/>
        <end position="236"/>
    </location>
</feature>
<feature type="transmembrane region" description="Helical" evidence="2">
    <location>
        <begin position="121"/>
        <end position="143"/>
    </location>
</feature>
<feature type="domain" description="EamA" evidence="3">
    <location>
        <begin position="124"/>
        <end position="256"/>
    </location>
</feature>
<evidence type="ECO:0000259" key="3">
    <source>
        <dbReference type="Pfam" id="PF00892"/>
    </source>
</evidence>
<feature type="transmembrane region" description="Helical" evidence="2">
    <location>
        <begin position="68"/>
        <end position="91"/>
    </location>
</feature>
<dbReference type="EMBL" id="BMRG01000018">
    <property type="protein sequence ID" value="GGP78627.1"/>
    <property type="molecule type" value="Genomic_DNA"/>
</dbReference>
<evidence type="ECO:0000313" key="4">
    <source>
        <dbReference type="EMBL" id="GGP78627.1"/>
    </source>
</evidence>
<name>A0A918EHE5_9PSEU</name>
<keyword evidence="2" id="KW-0812">Transmembrane</keyword>
<reference evidence="4" key="2">
    <citation type="submission" date="2020-09" db="EMBL/GenBank/DDBJ databases">
        <authorList>
            <person name="Sun Q."/>
            <person name="Ohkuma M."/>
        </authorList>
    </citation>
    <scope>NUCLEOTIDE SEQUENCE</scope>
    <source>
        <strain evidence="4">JCM 3313</strain>
    </source>
</reference>
<dbReference type="InterPro" id="IPR037185">
    <property type="entry name" value="EmrE-like"/>
</dbReference>
<dbReference type="PROSITE" id="PS51257">
    <property type="entry name" value="PROKAR_LIPOPROTEIN"/>
    <property type="match status" value="1"/>
</dbReference>
<dbReference type="Pfam" id="PF00892">
    <property type="entry name" value="EamA"/>
    <property type="match status" value="1"/>
</dbReference>
<evidence type="ECO:0000256" key="2">
    <source>
        <dbReference type="SAM" id="Phobius"/>
    </source>
</evidence>
<evidence type="ECO:0000313" key="5">
    <source>
        <dbReference type="Proteomes" id="UP000639606"/>
    </source>
</evidence>
<dbReference type="GO" id="GO:0016020">
    <property type="term" value="C:membrane"/>
    <property type="evidence" value="ECO:0007669"/>
    <property type="project" value="InterPro"/>
</dbReference>
<feature type="transmembrane region" description="Helical" evidence="2">
    <location>
        <begin position="34"/>
        <end position="56"/>
    </location>
</feature>
<comment type="caution">
    <text evidence="4">The sequence shown here is derived from an EMBL/GenBank/DDBJ whole genome shotgun (WGS) entry which is preliminary data.</text>
</comment>
<comment type="similarity">
    <text evidence="1">Belongs to the EamA transporter family.</text>
</comment>
<proteinExistence type="inferred from homology"/>
<gene>
    <name evidence="4" type="ORF">GCM10010185_60550</name>
</gene>
<dbReference type="InterPro" id="IPR000620">
    <property type="entry name" value="EamA_dom"/>
</dbReference>
<organism evidence="4 5">
    <name type="scientific">Saccharothrix coeruleofusca</name>
    <dbReference type="NCBI Taxonomy" id="33919"/>
    <lineage>
        <taxon>Bacteria</taxon>
        <taxon>Bacillati</taxon>
        <taxon>Actinomycetota</taxon>
        <taxon>Actinomycetes</taxon>
        <taxon>Pseudonocardiales</taxon>
        <taxon>Pseudonocardiaceae</taxon>
        <taxon>Saccharothrix</taxon>
    </lineage>
</organism>
<feature type="transmembrane region" description="Helical" evidence="2">
    <location>
        <begin position="186"/>
        <end position="205"/>
    </location>
</feature>
<reference evidence="4" key="1">
    <citation type="journal article" date="2014" name="Int. J. Syst. Evol. Microbiol.">
        <title>Complete genome sequence of Corynebacterium casei LMG S-19264T (=DSM 44701T), isolated from a smear-ripened cheese.</title>
        <authorList>
            <consortium name="US DOE Joint Genome Institute (JGI-PGF)"/>
            <person name="Walter F."/>
            <person name="Albersmeier A."/>
            <person name="Kalinowski J."/>
            <person name="Ruckert C."/>
        </authorList>
    </citation>
    <scope>NUCLEOTIDE SEQUENCE</scope>
    <source>
        <strain evidence="4">JCM 3313</strain>
    </source>
</reference>
<sequence>MSEPNARLGAPSAAAAGAACIASSATLVELSGAGPITAAVFRCAYALPFLAALAWTERRGWPLLRTRPAVLAGVLFAVDLVCWHFAIAALGADVSTVLVNLQVVLVVLLGVALVSGGGGRVSVAGVLWALAAAAAYAGFLLALGEVSGDPALSATPLAVAAGAAAVCTALTGVLVRQVDFAPHWSAHGWLAAVAVTGQVVGWLLISRSMPRLPPAVTSLTLLLQPVAAVLLAAVVLDGHPTAWQWAGCALVLLGVRIAHRGTAARALVARDRT</sequence>
<keyword evidence="2" id="KW-1133">Transmembrane helix</keyword>
<evidence type="ECO:0000256" key="1">
    <source>
        <dbReference type="ARBA" id="ARBA00007362"/>
    </source>
</evidence>
<keyword evidence="2" id="KW-0472">Membrane</keyword>
<feature type="transmembrane region" description="Helical" evidence="2">
    <location>
        <begin position="97"/>
        <end position="114"/>
    </location>
</feature>